<dbReference type="PATRIC" id="fig|1450449.3.peg.1939"/>
<reference evidence="1 2" key="1">
    <citation type="journal article" date="2014" name="Genome Announc.">
        <title>Genome Sequence of a Presumptive Mannheimia haemolytica Strain with an A1/A6-Cross-Reactive Serotype from a White-Tailed Deer (Odocoileus virginianus).</title>
        <authorList>
            <person name="Lawrence P.K."/>
            <person name="Bey R.F."/>
            <person name="Wiener B."/>
            <person name="Kittichotirat W."/>
            <person name="Bumgarner R.E."/>
        </authorList>
    </citation>
    <scope>NUCLEOTIDE SEQUENCE [LARGE SCALE GENOMIC DNA]</scope>
    <source>
        <strain evidence="1 2">PKL10</strain>
    </source>
</reference>
<dbReference type="Proteomes" id="UP000054123">
    <property type="component" value="Unassembled WGS sequence"/>
</dbReference>
<name>A0A011MGB9_9PAST</name>
<protein>
    <submittedName>
        <fullName evidence="1">Uncharacterized protein</fullName>
    </submittedName>
</protein>
<evidence type="ECO:0000313" key="1">
    <source>
        <dbReference type="EMBL" id="EXI61506.1"/>
    </source>
</evidence>
<keyword evidence="2" id="KW-1185">Reference proteome</keyword>
<dbReference type="EMBL" id="JANJ01000007">
    <property type="protein sequence ID" value="EXI61506.1"/>
    <property type="molecule type" value="Genomic_DNA"/>
</dbReference>
<comment type="caution">
    <text evidence="1">The sequence shown here is derived from an EMBL/GenBank/DDBJ whole genome shotgun (WGS) entry which is preliminary data.</text>
</comment>
<organism evidence="1 2">
    <name type="scientific">Mannheimia granulomatis</name>
    <dbReference type="NCBI Taxonomy" id="85402"/>
    <lineage>
        <taxon>Bacteria</taxon>
        <taxon>Pseudomonadati</taxon>
        <taxon>Pseudomonadota</taxon>
        <taxon>Gammaproteobacteria</taxon>
        <taxon>Pasteurellales</taxon>
        <taxon>Pasteurellaceae</taxon>
        <taxon>Mannheimia</taxon>
    </lineage>
</organism>
<dbReference type="RefSeq" id="WP_005823369.1">
    <property type="nucleotide sequence ID" value="NZ_AVSP01000005.1"/>
</dbReference>
<dbReference type="OrthoDB" id="5679306at2"/>
<proteinExistence type="predicted"/>
<dbReference type="AlphaFoldDB" id="A0A011MGB9"/>
<evidence type="ECO:0000313" key="2">
    <source>
        <dbReference type="Proteomes" id="UP000054123"/>
    </source>
</evidence>
<accession>A0A011MGB9</accession>
<gene>
    <name evidence="1" type="ORF">AK33_09760</name>
</gene>
<sequence length="68" mass="7623">MADLKCPKCGAPLSDWYIPDEPSFCGEMSDDRFRCEGHLMTPKPFPQASDGCALNRTESCGYFGIWEL</sequence>